<dbReference type="GO" id="GO:0070038">
    <property type="term" value="F:rRNA (pseudouridine-N3-)-methyltransferase activity"/>
    <property type="evidence" value="ECO:0007669"/>
    <property type="project" value="UniProtKB-UniRule"/>
</dbReference>
<keyword evidence="5" id="KW-0698">rRNA processing</keyword>
<dbReference type="InterPro" id="IPR029026">
    <property type="entry name" value="tRNA_m1G_MTases_N"/>
</dbReference>
<comment type="similarity">
    <text evidence="4 5">Belongs to the RNA methyltransferase RlmH family.</text>
</comment>
<organism evidence="6 8">
    <name type="scientific">Candidatus Fonsibacter lacus</name>
    <dbReference type="NCBI Taxonomy" id="2576439"/>
    <lineage>
        <taxon>Bacteria</taxon>
        <taxon>Pseudomonadati</taxon>
        <taxon>Pseudomonadota</taxon>
        <taxon>Alphaproteobacteria</taxon>
        <taxon>Candidatus Pelagibacterales</taxon>
        <taxon>Candidatus Pelagibacterales incertae sedis</taxon>
        <taxon>Candidatus Fonsibacter</taxon>
    </lineage>
</organism>
<dbReference type="InterPro" id="IPR003742">
    <property type="entry name" value="RlmH-like"/>
</dbReference>
<dbReference type="AlphaFoldDB" id="A0A966HMC7"/>
<evidence type="ECO:0000313" key="7">
    <source>
        <dbReference type="EMBL" id="NCU52731.1"/>
    </source>
</evidence>
<dbReference type="SUPFAM" id="SSF75217">
    <property type="entry name" value="alpha/beta knot"/>
    <property type="match status" value="1"/>
</dbReference>
<dbReference type="Proteomes" id="UP000747791">
    <property type="component" value="Unassembled WGS sequence"/>
</dbReference>
<evidence type="ECO:0000256" key="5">
    <source>
        <dbReference type="HAMAP-Rule" id="MF_00658"/>
    </source>
</evidence>
<protein>
    <recommendedName>
        <fullName evidence="5">Ribosomal RNA large subunit methyltransferase H</fullName>
        <ecNumber evidence="5">2.1.1.177</ecNumber>
    </recommendedName>
    <alternativeName>
        <fullName evidence="5">23S rRNA (pseudouridine1915-N3)-methyltransferase</fullName>
    </alternativeName>
    <alternativeName>
        <fullName evidence="5">23S rRNA m3Psi1915 methyltransferase</fullName>
    </alternativeName>
    <alternativeName>
        <fullName evidence="5">rRNA (pseudouridine-N3-)-methyltransferase RlmH</fullName>
    </alternativeName>
</protein>
<evidence type="ECO:0000313" key="6">
    <source>
        <dbReference type="EMBL" id="NCU50241.1"/>
    </source>
</evidence>
<sequence length="147" mass="17191">MKIKILCLGRLNKDEENELCNRYEIRLKSLKNSGITNFAIEHISIKELETIIKNKKEKKIIFLSENGQNFNTDNFCKKLKKLIATSIKETLFIIGEPEGFKKNLNKDSFEEICLSKLTFTHSLARVILTEQIYRCATIMVNHPYHRQ</sequence>
<comment type="caution">
    <text evidence="6">The sequence shown here is derived from an EMBL/GenBank/DDBJ whole genome shotgun (WGS) entry which is preliminary data.</text>
</comment>
<gene>
    <name evidence="5" type="primary">rlmH</name>
    <name evidence="6" type="ORF">EBX29_00435</name>
    <name evidence="7" type="ORF">EBX74_00230</name>
</gene>
<evidence type="ECO:0000256" key="4">
    <source>
        <dbReference type="ARBA" id="ARBA00038303"/>
    </source>
</evidence>
<dbReference type="PANTHER" id="PTHR33603:SF1">
    <property type="entry name" value="RIBOSOMAL RNA LARGE SUBUNIT METHYLTRANSFERASE H"/>
    <property type="match status" value="1"/>
</dbReference>
<dbReference type="HAMAP" id="MF_00658">
    <property type="entry name" value="23SrRNA_methyltr_H"/>
    <property type="match status" value="1"/>
</dbReference>
<feature type="binding site" evidence="5">
    <location>
        <position position="63"/>
    </location>
    <ligand>
        <name>S-adenosyl-L-methionine</name>
        <dbReference type="ChEBI" id="CHEBI:59789"/>
    </ligand>
</feature>
<evidence type="ECO:0000313" key="8">
    <source>
        <dbReference type="Proteomes" id="UP000699985"/>
    </source>
</evidence>
<dbReference type="GO" id="GO:0005737">
    <property type="term" value="C:cytoplasm"/>
    <property type="evidence" value="ECO:0007669"/>
    <property type="project" value="UniProtKB-SubCell"/>
</dbReference>
<keyword evidence="2 5" id="KW-0808">Transferase</keyword>
<dbReference type="EMBL" id="RGMI01000006">
    <property type="protein sequence ID" value="NCU50241.1"/>
    <property type="molecule type" value="Genomic_DNA"/>
</dbReference>
<comment type="catalytic activity">
    <reaction evidence="5">
        <text>pseudouridine(1915) in 23S rRNA + S-adenosyl-L-methionine = N(3)-methylpseudouridine(1915) in 23S rRNA + S-adenosyl-L-homocysteine + H(+)</text>
        <dbReference type="Rhea" id="RHEA:42752"/>
        <dbReference type="Rhea" id="RHEA-COMP:10221"/>
        <dbReference type="Rhea" id="RHEA-COMP:10222"/>
        <dbReference type="ChEBI" id="CHEBI:15378"/>
        <dbReference type="ChEBI" id="CHEBI:57856"/>
        <dbReference type="ChEBI" id="CHEBI:59789"/>
        <dbReference type="ChEBI" id="CHEBI:65314"/>
        <dbReference type="ChEBI" id="CHEBI:74486"/>
        <dbReference type="EC" id="2.1.1.177"/>
    </reaction>
</comment>
<dbReference type="InterPro" id="IPR029028">
    <property type="entry name" value="Alpha/beta_knot_MTases"/>
</dbReference>
<dbReference type="PIRSF" id="PIRSF004505">
    <property type="entry name" value="MT_bac"/>
    <property type="match status" value="1"/>
</dbReference>
<evidence type="ECO:0000256" key="2">
    <source>
        <dbReference type="ARBA" id="ARBA00022679"/>
    </source>
</evidence>
<name>A0A966HMC7_9PROT</name>
<keyword evidence="5" id="KW-0963">Cytoplasm</keyword>
<keyword evidence="1 5" id="KW-0489">Methyltransferase</keyword>
<dbReference type="EC" id="2.1.1.177" evidence="5"/>
<dbReference type="Gene3D" id="3.40.1280.10">
    <property type="match status" value="1"/>
</dbReference>
<feature type="binding site" evidence="5">
    <location>
        <begin position="114"/>
        <end position="119"/>
    </location>
    <ligand>
        <name>S-adenosyl-L-methionine</name>
        <dbReference type="ChEBI" id="CHEBI:59789"/>
    </ligand>
</feature>
<feature type="binding site" evidence="5">
    <location>
        <position position="95"/>
    </location>
    <ligand>
        <name>S-adenosyl-L-methionine</name>
        <dbReference type="ChEBI" id="CHEBI:59789"/>
    </ligand>
</feature>
<dbReference type="PANTHER" id="PTHR33603">
    <property type="entry name" value="METHYLTRANSFERASE"/>
    <property type="match status" value="1"/>
</dbReference>
<reference evidence="6" key="1">
    <citation type="submission" date="2018-10" db="EMBL/GenBank/DDBJ databases">
        <title>Iterative Subtractive Binning of Freshwater Chronoseries Metagenomes Recovers Nearly Complete Genomes from over Four Hundred Novel Species.</title>
        <authorList>
            <person name="Rodriguez-R L.M."/>
            <person name="Tsementzi D."/>
            <person name="Luo C."/>
            <person name="Konstantinidis K.T."/>
        </authorList>
    </citation>
    <scope>NUCLEOTIDE SEQUENCE</scope>
    <source>
        <strain evidence="6">WB8_1A_003</strain>
        <strain evidence="7">WB8_2A_004</strain>
    </source>
</reference>
<dbReference type="EMBL" id="RGOB01000002">
    <property type="protein sequence ID" value="NCU52731.1"/>
    <property type="molecule type" value="Genomic_DNA"/>
</dbReference>
<comment type="subunit">
    <text evidence="5">Homodimer.</text>
</comment>
<proteinExistence type="inferred from homology"/>
<evidence type="ECO:0000256" key="1">
    <source>
        <dbReference type="ARBA" id="ARBA00022603"/>
    </source>
</evidence>
<dbReference type="Pfam" id="PF02590">
    <property type="entry name" value="SPOUT_MTase"/>
    <property type="match status" value="1"/>
</dbReference>
<accession>A0A966HMC7</accession>
<dbReference type="CDD" id="cd18081">
    <property type="entry name" value="RlmH-like"/>
    <property type="match status" value="1"/>
</dbReference>
<comment type="subcellular location">
    <subcellularLocation>
        <location evidence="5">Cytoplasm</location>
    </subcellularLocation>
</comment>
<comment type="function">
    <text evidence="5">Specifically methylates the pseudouridine at position 1915 (m3Psi1915) in 23S rRNA.</text>
</comment>
<evidence type="ECO:0000256" key="3">
    <source>
        <dbReference type="ARBA" id="ARBA00022691"/>
    </source>
</evidence>
<dbReference type="Proteomes" id="UP000699985">
    <property type="component" value="Unassembled WGS sequence"/>
</dbReference>
<keyword evidence="3 5" id="KW-0949">S-adenosyl-L-methionine</keyword>